<dbReference type="Proteomes" id="UP001595821">
    <property type="component" value="Unassembled WGS sequence"/>
</dbReference>
<gene>
    <name evidence="1" type="ORF">ACFOZ7_08305</name>
</gene>
<dbReference type="AlphaFoldDB" id="A0ABD5NYA0"/>
<dbReference type="EMBL" id="JBHSDJ010000024">
    <property type="protein sequence ID" value="MFC4247000.1"/>
    <property type="molecule type" value="Genomic_DNA"/>
</dbReference>
<organism evidence="1 2">
    <name type="scientific">Natribaculum luteum</name>
    <dbReference type="NCBI Taxonomy" id="1586232"/>
    <lineage>
        <taxon>Archaea</taxon>
        <taxon>Methanobacteriati</taxon>
        <taxon>Methanobacteriota</taxon>
        <taxon>Stenosarchaea group</taxon>
        <taxon>Halobacteria</taxon>
        <taxon>Halobacteriales</taxon>
        <taxon>Natrialbaceae</taxon>
        <taxon>Natribaculum</taxon>
    </lineage>
</organism>
<accession>A0ABD5NYA0</accession>
<evidence type="ECO:0000313" key="1">
    <source>
        <dbReference type="EMBL" id="MFC4247000.1"/>
    </source>
</evidence>
<reference evidence="1 2" key="1">
    <citation type="journal article" date="2014" name="Int. J. Syst. Evol. Microbiol.">
        <title>Complete genome sequence of Corynebacterium casei LMG S-19264T (=DSM 44701T), isolated from a smear-ripened cheese.</title>
        <authorList>
            <consortium name="US DOE Joint Genome Institute (JGI-PGF)"/>
            <person name="Walter F."/>
            <person name="Albersmeier A."/>
            <person name="Kalinowski J."/>
            <person name="Ruckert C."/>
        </authorList>
    </citation>
    <scope>NUCLEOTIDE SEQUENCE [LARGE SCALE GENOMIC DNA]</scope>
    <source>
        <strain evidence="1 2">IBRC-M 10912</strain>
    </source>
</reference>
<dbReference type="GeneID" id="71852188"/>
<evidence type="ECO:0000313" key="2">
    <source>
        <dbReference type="Proteomes" id="UP001595821"/>
    </source>
</evidence>
<protein>
    <submittedName>
        <fullName evidence="1">Uncharacterized protein</fullName>
    </submittedName>
</protein>
<proteinExistence type="predicted"/>
<dbReference type="RefSeq" id="WP_246971085.1">
    <property type="nucleotide sequence ID" value="NZ_CP095397.1"/>
</dbReference>
<name>A0ABD5NYA0_9EURY</name>
<comment type="caution">
    <text evidence="1">The sequence shown here is derived from an EMBL/GenBank/DDBJ whole genome shotgun (WGS) entry which is preliminary data.</text>
</comment>
<sequence length="48" mass="5503">MSHQDSGWRPKGATEIYNGYEVWDHGVHAHEVNCGDTEACHDDEHDHE</sequence>